<reference evidence="1" key="1">
    <citation type="submission" date="2019-07" db="EMBL/GenBank/DDBJ databases">
        <title>Annotation for the trematode Paragonimus miyazaki's.</title>
        <authorList>
            <person name="Choi Y.-J."/>
        </authorList>
    </citation>
    <scope>NUCLEOTIDE SEQUENCE</scope>
    <source>
        <strain evidence="1">Japan</strain>
    </source>
</reference>
<name>A0A8S9YFC9_9TREM</name>
<dbReference type="Proteomes" id="UP000822476">
    <property type="component" value="Unassembled WGS sequence"/>
</dbReference>
<dbReference type="OrthoDB" id="10036512at2759"/>
<dbReference type="EMBL" id="JTDE01007087">
    <property type="protein sequence ID" value="KAF7241134.1"/>
    <property type="molecule type" value="Genomic_DNA"/>
</dbReference>
<sequence length="116" mass="12959">MDGLNVFKSSNYTLWPILCRVVDPILTSPSIVGIYGGPELKELSTEDFRLNNCDFPVKLSIASIICDKQSIGHGGYYGCDKCTQKGLYHVNKIIFPITDSPVRTDIMFRRDVVIVS</sequence>
<organism evidence="1 2">
    <name type="scientific">Paragonimus skrjabini miyazakii</name>
    <dbReference type="NCBI Taxonomy" id="59628"/>
    <lineage>
        <taxon>Eukaryota</taxon>
        <taxon>Metazoa</taxon>
        <taxon>Spiralia</taxon>
        <taxon>Lophotrochozoa</taxon>
        <taxon>Platyhelminthes</taxon>
        <taxon>Trematoda</taxon>
        <taxon>Digenea</taxon>
        <taxon>Plagiorchiida</taxon>
        <taxon>Troglotremata</taxon>
        <taxon>Troglotrematidae</taxon>
        <taxon>Paragonimus</taxon>
    </lineage>
</organism>
<gene>
    <name evidence="1" type="ORF">EG68_09762</name>
</gene>
<comment type="caution">
    <text evidence="1">The sequence shown here is derived from an EMBL/GenBank/DDBJ whole genome shotgun (WGS) entry which is preliminary data.</text>
</comment>
<dbReference type="AlphaFoldDB" id="A0A8S9YFC9"/>
<proteinExistence type="predicted"/>
<evidence type="ECO:0000313" key="2">
    <source>
        <dbReference type="Proteomes" id="UP000822476"/>
    </source>
</evidence>
<accession>A0A8S9YFC9</accession>
<protein>
    <submittedName>
        <fullName evidence="1">Uncharacterized protein</fullName>
    </submittedName>
</protein>
<evidence type="ECO:0000313" key="1">
    <source>
        <dbReference type="EMBL" id="KAF7241134.1"/>
    </source>
</evidence>
<keyword evidence="2" id="KW-1185">Reference proteome</keyword>